<evidence type="ECO:0000313" key="2">
    <source>
        <dbReference type="EMBL" id="OHF04578.1"/>
    </source>
</evidence>
<reference evidence="2 3" key="1">
    <citation type="submission" date="2016-09" db="EMBL/GenBank/DDBJ databases">
        <authorList>
            <person name="Capua I."/>
            <person name="De Benedictis P."/>
            <person name="Joannis T."/>
            <person name="Lombin L.H."/>
            <person name="Cattoli G."/>
        </authorList>
    </citation>
    <scope>NUCLEOTIDE SEQUENCE [LARGE SCALE GENOMIC DNA]</scope>
    <source>
        <strain evidence="2 3">IMI 309357</strain>
    </source>
</reference>
<dbReference type="OrthoDB" id="538223at2759"/>
<name>A0A1G4BT68_9PEZI</name>
<proteinExistence type="predicted"/>
<protein>
    <submittedName>
        <fullName evidence="2">Uncharacterized protein</fullName>
    </submittedName>
</protein>
<dbReference type="RefSeq" id="XP_022481712.1">
    <property type="nucleotide sequence ID" value="XM_022611707.1"/>
</dbReference>
<feature type="signal peptide" evidence="1">
    <location>
        <begin position="1"/>
        <end position="21"/>
    </location>
</feature>
<gene>
    <name evidence="2" type="ORF">CORC01_00049</name>
</gene>
<feature type="chain" id="PRO_5009603312" evidence="1">
    <location>
        <begin position="22"/>
        <end position="134"/>
    </location>
</feature>
<accession>A0A1G4BT68</accession>
<sequence length="134" mass="14767">MAGRCCIISILLVAGVSLQTAALMTVGWLETIDIPFYGVRSGVSATVTLFGIGFGLGWTPSSPVVAAETPTTGATIFRVLSFKELQLHLRKFQNIEVAIQHQTRKQEEMQQSEEFEKYLADLRITDPGDNKKHV</sequence>
<organism evidence="2 3">
    <name type="scientific">Colletotrichum orchidophilum</name>
    <dbReference type="NCBI Taxonomy" id="1209926"/>
    <lineage>
        <taxon>Eukaryota</taxon>
        <taxon>Fungi</taxon>
        <taxon>Dikarya</taxon>
        <taxon>Ascomycota</taxon>
        <taxon>Pezizomycotina</taxon>
        <taxon>Sordariomycetes</taxon>
        <taxon>Hypocreomycetidae</taxon>
        <taxon>Glomerellales</taxon>
        <taxon>Glomerellaceae</taxon>
        <taxon>Colletotrichum</taxon>
    </lineage>
</organism>
<keyword evidence="1" id="KW-0732">Signal</keyword>
<dbReference type="GeneID" id="34553217"/>
<comment type="caution">
    <text evidence="2">The sequence shown here is derived from an EMBL/GenBank/DDBJ whole genome shotgun (WGS) entry which is preliminary data.</text>
</comment>
<dbReference type="Proteomes" id="UP000176998">
    <property type="component" value="Unassembled WGS sequence"/>
</dbReference>
<dbReference type="AlphaFoldDB" id="A0A1G4BT68"/>
<dbReference type="EMBL" id="MJBS01000001">
    <property type="protein sequence ID" value="OHF04578.1"/>
    <property type="molecule type" value="Genomic_DNA"/>
</dbReference>
<evidence type="ECO:0000313" key="3">
    <source>
        <dbReference type="Proteomes" id="UP000176998"/>
    </source>
</evidence>
<evidence type="ECO:0000256" key="1">
    <source>
        <dbReference type="SAM" id="SignalP"/>
    </source>
</evidence>
<keyword evidence="3" id="KW-1185">Reference proteome</keyword>